<dbReference type="Proteomes" id="UP001228905">
    <property type="component" value="Unassembled WGS sequence"/>
</dbReference>
<evidence type="ECO:0000256" key="1">
    <source>
        <dbReference type="ARBA" id="ARBA00022679"/>
    </source>
</evidence>
<dbReference type="NCBIfam" id="NF005071">
    <property type="entry name" value="PRK06489.1"/>
    <property type="match status" value="1"/>
</dbReference>
<keyword evidence="1 4" id="KW-0808">Transferase</keyword>
<comment type="caution">
    <text evidence="4">The sequence shown here is derived from an EMBL/GenBank/DDBJ whole genome shotgun (WGS) entry which is preliminary data.</text>
</comment>
<keyword evidence="2" id="KW-0732">Signal</keyword>
<evidence type="ECO:0000256" key="2">
    <source>
        <dbReference type="SAM" id="SignalP"/>
    </source>
</evidence>
<organism evidence="4 5">
    <name type="scientific">Caulobacter ginsengisoli</name>
    <dbReference type="NCBI Taxonomy" id="400775"/>
    <lineage>
        <taxon>Bacteria</taxon>
        <taxon>Pseudomonadati</taxon>
        <taxon>Pseudomonadota</taxon>
        <taxon>Alphaproteobacteria</taxon>
        <taxon>Caulobacterales</taxon>
        <taxon>Caulobacteraceae</taxon>
        <taxon>Caulobacter</taxon>
    </lineage>
</organism>
<reference evidence="4 5" key="1">
    <citation type="submission" date="2023-07" db="EMBL/GenBank/DDBJ databases">
        <title>Genomic Encyclopedia of Type Strains, Phase IV (KMG-IV): sequencing the most valuable type-strain genomes for metagenomic binning, comparative biology and taxonomic classification.</title>
        <authorList>
            <person name="Goeker M."/>
        </authorList>
    </citation>
    <scope>NUCLEOTIDE SEQUENCE [LARGE SCALE GENOMIC DNA]</scope>
    <source>
        <strain evidence="4 5">DSM 18695</strain>
    </source>
</reference>
<feature type="signal peptide" evidence="2">
    <location>
        <begin position="1"/>
        <end position="20"/>
    </location>
</feature>
<feature type="chain" id="PRO_5047100134" evidence="2">
    <location>
        <begin position="21"/>
        <end position="356"/>
    </location>
</feature>
<dbReference type="PANTHER" id="PTHR32268">
    <property type="entry name" value="HOMOSERINE O-ACETYLTRANSFERASE"/>
    <property type="match status" value="1"/>
</dbReference>
<sequence>MRSVLLAVLAWLGLASAAMAAPAVTEGDYTVANFEFNSGQTLPQLKLHYRTLGAPKRDAKGRVTNAVMILHGTGGSGAQFLRPQFADVLFKPGGLLDPAKYYVILPDGIGHGGSSKPSDGLHARFPMYGYQDMVEAQRLLLVDGLKVDHLRLILGTSMGCMHAFVWGEEHPAFADALMPLACLPTQIAGRNRLWRTMLMDAIRRDPAWMGGDYKTQPMEGLRTAEDLLMLAGAAPLPMQNQLPTLMQVDSWYQENFPRAVAGLDANDLLYQVNASRDYDPSADLEKITAPVMWVNSADDFINPPELGLAEGFAKRLKRGTFVLIPAGPDTHGHGTHTWAAIWQDRLAELLDRSGGR</sequence>
<dbReference type="RefSeq" id="WP_307346763.1">
    <property type="nucleotide sequence ID" value="NZ_JAUSVS010000001.1"/>
</dbReference>
<protein>
    <submittedName>
        <fullName evidence="4">Homoserine O-acetyltransferase</fullName>
        <ecNumber evidence="4">2.3.1.31</ecNumber>
    </submittedName>
</protein>
<proteinExistence type="predicted"/>
<dbReference type="InterPro" id="IPR008220">
    <property type="entry name" value="HAT_MetX-like"/>
</dbReference>
<dbReference type="EMBL" id="JAUSVS010000001">
    <property type="protein sequence ID" value="MDQ0463238.1"/>
    <property type="molecule type" value="Genomic_DNA"/>
</dbReference>
<dbReference type="SUPFAM" id="SSF53474">
    <property type="entry name" value="alpha/beta-Hydrolases"/>
    <property type="match status" value="1"/>
</dbReference>
<dbReference type="PANTHER" id="PTHR32268:SF11">
    <property type="entry name" value="HOMOSERINE O-ACETYLTRANSFERASE"/>
    <property type="match status" value="1"/>
</dbReference>
<accession>A0ABU0IMJ9</accession>
<dbReference type="InterPro" id="IPR000073">
    <property type="entry name" value="AB_hydrolase_1"/>
</dbReference>
<dbReference type="Pfam" id="PF00561">
    <property type="entry name" value="Abhydrolase_1"/>
    <property type="match status" value="1"/>
</dbReference>
<evidence type="ECO:0000313" key="4">
    <source>
        <dbReference type="EMBL" id="MDQ0463238.1"/>
    </source>
</evidence>
<dbReference type="Gene3D" id="3.40.50.1820">
    <property type="entry name" value="alpha/beta hydrolase"/>
    <property type="match status" value="1"/>
</dbReference>
<keyword evidence="4" id="KW-0012">Acyltransferase</keyword>
<evidence type="ECO:0000259" key="3">
    <source>
        <dbReference type="Pfam" id="PF00561"/>
    </source>
</evidence>
<dbReference type="PIRSF" id="PIRSF000443">
    <property type="entry name" value="Homoser_Ac_trans"/>
    <property type="match status" value="1"/>
</dbReference>
<keyword evidence="5" id="KW-1185">Reference proteome</keyword>
<dbReference type="EC" id="2.3.1.31" evidence="4"/>
<dbReference type="GO" id="GO:0004414">
    <property type="term" value="F:homoserine O-acetyltransferase activity"/>
    <property type="evidence" value="ECO:0007669"/>
    <property type="project" value="UniProtKB-EC"/>
</dbReference>
<gene>
    <name evidence="4" type="ORF">QO010_000986</name>
</gene>
<evidence type="ECO:0000313" key="5">
    <source>
        <dbReference type="Proteomes" id="UP001228905"/>
    </source>
</evidence>
<feature type="domain" description="AB hydrolase-1" evidence="3">
    <location>
        <begin position="65"/>
        <end position="318"/>
    </location>
</feature>
<name>A0ABU0IMJ9_9CAUL</name>
<dbReference type="InterPro" id="IPR029058">
    <property type="entry name" value="AB_hydrolase_fold"/>
</dbReference>